<proteinExistence type="predicted"/>
<dbReference type="InterPro" id="IPR013766">
    <property type="entry name" value="Thioredoxin_domain"/>
</dbReference>
<gene>
    <name evidence="2" type="ORF">ACFS29_07510</name>
</gene>
<dbReference type="InterPro" id="IPR013740">
    <property type="entry name" value="Redoxin"/>
</dbReference>
<organism evidence="2 3">
    <name type="scientific">Psychroserpens luteus</name>
    <dbReference type="NCBI Taxonomy" id="1434066"/>
    <lineage>
        <taxon>Bacteria</taxon>
        <taxon>Pseudomonadati</taxon>
        <taxon>Bacteroidota</taxon>
        <taxon>Flavobacteriia</taxon>
        <taxon>Flavobacteriales</taxon>
        <taxon>Flavobacteriaceae</taxon>
        <taxon>Psychroserpens</taxon>
    </lineage>
</organism>
<keyword evidence="3" id="KW-1185">Reference proteome</keyword>
<dbReference type="RefSeq" id="WP_194509889.1">
    <property type="nucleotide sequence ID" value="NZ_JADILU010000011.1"/>
</dbReference>
<dbReference type="Gene3D" id="3.40.30.10">
    <property type="entry name" value="Glutaredoxin"/>
    <property type="match status" value="1"/>
</dbReference>
<comment type="caution">
    <text evidence="2">The sequence shown here is derived from an EMBL/GenBank/DDBJ whole genome shotgun (WGS) entry which is preliminary data.</text>
</comment>
<protein>
    <submittedName>
        <fullName evidence="2">TlpA family protein disulfide reductase</fullName>
    </submittedName>
</protein>
<dbReference type="Pfam" id="PF08534">
    <property type="entry name" value="Redoxin"/>
    <property type="match status" value="1"/>
</dbReference>
<dbReference type="PROSITE" id="PS51257">
    <property type="entry name" value="PROKAR_LIPOPROTEIN"/>
    <property type="match status" value="1"/>
</dbReference>
<evidence type="ECO:0000313" key="3">
    <source>
        <dbReference type="Proteomes" id="UP001597548"/>
    </source>
</evidence>
<dbReference type="InterPro" id="IPR036249">
    <property type="entry name" value="Thioredoxin-like_sf"/>
</dbReference>
<evidence type="ECO:0000259" key="1">
    <source>
        <dbReference type="PROSITE" id="PS51352"/>
    </source>
</evidence>
<evidence type="ECO:0000313" key="2">
    <source>
        <dbReference type="EMBL" id="MFD2915478.1"/>
    </source>
</evidence>
<dbReference type="PROSITE" id="PS51352">
    <property type="entry name" value="THIOREDOXIN_2"/>
    <property type="match status" value="1"/>
</dbReference>
<accession>A0ABW5ZR47</accession>
<feature type="domain" description="Thioredoxin" evidence="1">
    <location>
        <begin position="87"/>
        <end position="224"/>
    </location>
</feature>
<dbReference type="EMBL" id="JBHUOS010000005">
    <property type="protein sequence ID" value="MFD2915478.1"/>
    <property type="molecule type" value="Genomic_DNA"/>
</dbReference>
<dbReference type="PANTHER" id="PTHR42852">
    <property type="entry name" value="THIOL:DISULFIDE INTERCHANGE PROTEIN DSBE"/>
    <property type="match status" value="1"/>
</dbReference>
<name>A0ABW5ZR47_9FLAO</name>
<dbReference type="PANTHER" id="PTHR42852:SF17">
    <property type="entry name" value="THIOREDOXIN-LIKE PROTEIN HI_1115"/>
    <property type="match status" value="1"/>
</dbReference>
<reference evidence="3" key="1">
    <citation type="journal article" date="2019" name="Int. J. Syst. Evol. Microbiol.">
        <title>The Global Catalogue of Microorganisms (GCM) 10K type strain sequencing project: providing services to taxonomists for standard genome sequencing and annotation.</title>
        <authorList>
            <consortium name="The Broad Institute Genomics Platform"/>
            <consortium name="The Broad Institute Genome Sequencing Center for Infectious Disease"/>
            <person name="Wu L."/>
            <person name="Ma J."/>
        </authorList>
    </citation>
    <scope>NUCLEOTIDE SEQUENCE [LARGE SCALE GENOMIC DNA]</scope>
    <source>
        <strain evidence="3">KCTC 32514</strain>
    </source>
</reference>
<sequence length="224" mass="25856">MKKTTILILMCLMIFSCKEKTKKETYFQAQNGKIFTLKEYEDIKIKMSERGELQEDILSVVERNDSIIKIFKTTVKETVNPFSNMEPFIGEKLPFSELTSIDGEKVNLSTLNGKPTLINLWFINCPPCIEEMPNLNKLKEKYAENVNFVAITFESKEKVVDFLVKKSFNYTHFVSAKNEIDKLNNQAYPLNIYLDKNGIITSFTGMIATDNSNEMIDMELEKLL</sequence>
<dbReference type="SUPFAM" id="SSF52833">
    <property type="entry name" value="Thioredoxin-like"/>
    <property type="match status" value="1"/>
</dbReference>
<dbReference type="InterPro" id="IPR050553">
    <property type="entry name" value="Thioredoxin_ResA/DsbE_sf"/>
</dbReference>
<dbReference type="CDD" id="cd02966">
    <property type="entry name" value="TlpA_like_family"/>
    <property type="match status" value="1"/>
</dbReference>
<dbReference type="Proteomes" id="UP001597548">
    <property type="component" value="Unassembled WGS sequence"/>
</dbReference>